<dbReference type="Gene3D" id="3.30.420.240">
    <property type="match status" value="1"/>
</dbReference>
<dbReference type="Pfam" id="PF03237">
    <property type="entry name" value="Terminase_6N"/>
    <property type="match status" value="1"/>
</dbReference>
<evidence type="ECO:0000313" key="4">
    <source>
        <dbReference type="Proteomes" id="UP000529795"/>
    </source>
</evidence>
<dbReference type="InterPro" id="IPR035421">
    <property type="entry name" value="Terminase_6C"/>
</dbReference>
<reference evidence="3 4" key="1">
    <citation type="submission" date="2020-08" db="EMBL/GenBank/DDBJ databases">
        <title>Genomic Encyclopedia of Type Strains, Phase IV (KMG-IV): sequencing the most valuable type-strain genomes for metagenomic binning, comparative biology and taxonomic classification.</title>
        <authorList>
            <person name="Goeker M."/>
        </authorList>
    </citation>
    <scope>NUCLEOTIDE SEQUENCE [LARGE SCALE GENOMIC DNA]</scope>
    <source>
        <strain evidence="3 4">YC6723</strain>
    </source>
</reference>
<proteinExistence type="predicted"/>
<evidence type="ECO:0000256" key="1">
    <source>
        <dbReference type="ARBA" id="ARBA00022612"/>
    </source>
</evidence>
<dbReference type="AlphaFoldDB" id="A0A840F6J5"/>
<protein>
    <submittedName>
        <fullName evidence="3">Phage terminase large subunit-like protein</fullName>
    </submittedName>
</protein>
<dbReference type="Pfam" id="PF17289">
    <property type="entry name" value="Terminase_6C"/>
    <property type="match status" value="1"/>
</dbReference>
<organism evidence="3 4">
    <name type="scientific">Sphingomonas jinjuensis</name>
    <dbReference type="NCBI Taxonomy" id="535907"/>
    <lineage>
        <taxon>Bacteria</taxon>
        <taxon>Pseudomonadati</taxon>
        <taxon>Pseudomonadota</taxon>
        <taxon>Alphaproteobacteria</taxon>
        <taxon>Sphingomonadales</taxon>
        <taxon>Sphingomonadaceae</taxon>
        <taxon>Sphingomonas</taxon>
    </lineage>
</organism>
<name>A0A840F6J5_9SPHN</name>
<keyword evidence="1" id="KW-1188">Viral release from host cell</keyword>
<sequence>MSGADERSGAEDLIGALARLSEADRIDVIKSLSRDQRCELNERWRGGWAHRGQWLDHDDWRVWVIMAGRGFGKTRAGAEWVSELARSSPDAQIALVGATQADVRQVMIEGPSGLIAVARVGEQVRYCANTRTVRFSSGARAYAYAAETPEQLRGPEHHAAWCDELAKWRRPATWDNLLMGLRAGDRPRVVVTTTPRPTALMRRVLKEPGLVVTHGRTDENGHLPAAFIDAMTATYGDTRLGRQELAGEMIEDVEGALWTRDMIESCRVAEAPVLVRVVVGVDPAVGGGGEGGGGDLCGIVAVGIDDEGVGHVLEDASVGGSPDTWVGAVTRCAARHRADRVVAEGNNGGALVTSALLAGDAELPLTLVHASRGKVARAEPVALLYERGRVKHVGAFAALEDELCGLVSGGRYAGPGRSPDRADALVWAVTALMLGKSMGASVRVLG</sequence>
<dbReference type="RefSeq" id="WP_183985852.1">
    <property type="nucleotide sequence ID" value="NZ_JACIEV010000008.1"/>
</dbReference>
<feature type="domain" description="Terminase large subunit gp17-like C-terminal" evidence="2">
    <location>
        <begin position="279"/>
        <end position="430"/>
    </location>
</feature>
<evidence type="ECO:0000313" key="3">
    <source>
        <dbReference type="EMBL" id="MBB4154893.1"/>
    </source>
</evidence>
<accession>A0A840F6J5</accession>
<evidence type="ECO:0000259" key="2">
    <source>
        <dbReference type="Pfam" id="PF17289"/>
    </source>
</evidence>
<dbReference type="InterPro" id="IPR027417">
    <property type="entry name" value="P-loop_NTPase"/>
</dbReference>
<gene>
    <name evidence="3" type="ORF">GGQ80_002809</name>
</gene>
<dbReference type="Proteomes" id="UP000529795">
    <property type="component" value="Unassembled WGS sequence"/>
</dbReference>
<comment type="caution">
    <text evidence="3">The sequence shown here is derived from an EMBL/GenBank/DDBJ whole genome shotgun (WGS) entry which is preliminary data.</text>
</comment>
<keyword evidence="4" id="KW-1185">Reference proteome</keyword>
<dbReference type="EMBL" id="JACIEV010000008">
    <property type="protein sequence ID" value="MBB4154893.1"/>
    <property type="molecule type" value="Genomic_DNA"/>
</dbReference>
<dbReference type="Gene3D" id="3.40.50.300">
    <property type="entry name" value="P-loop containing nucleotide triphosphate hydrolases"/>
    <property type="match status" value="1"/>
</dbReference>